<feature type="compositionally biased region" description="Basic and acidic residues" evidence="1">
    <location>
        <begin position="1033"/>
        <end position="1053"/>
    </location>
</feature>
<sequence>MALFCRSFSLKCCSTHHSPLFIFWICLVSSFCLALSSSSFTSLNPSLSFSFLPSTSSLSSSPFSLRSSSHIRPFSSRDVSPVRSASPSSHYFTEGGLHLSSEKENGLRTPITDVSRHKTLRRQKKTEKRRRVHSVRFPLFLSICQGVTTARSSQEQTLMRDRTLVISPSFLLCSAGRRKPLISSSSQPCGPGCFSSPSSLKDSHYLTNTPSYSPPKWRSPTSCSNRRLSPSCFSTSSSSSLRWLVATAVGSSAVGSACWLSSRESLCVSGDSSFLSSSLPSLFTFIPPSVSSSFVSPISTSCLLAQQHGPTIAPYVRPTNEVIETVEISDNFLSPEEEEQAHYPFVDPPLNLLVDPEPLRGVMKERAWRRKKQDFFKEIAENPLTPEALQDALETDGREEKQRKKRGEGVEEGDQAGQASKATLGVTTYETPGNNGDESIQEDEEPPEVRTDLAEFDRYYEGLGPWPSTEELRRYNATYSKLPGSLHRDTNDKMHYRKEIKTIAEAKFEFQRWRARMSVDRLYWVLDSDEEAQIRPNFLKRYKAIREQLLPPARKQFTEWIGENYAPPNEPLPEVAIPEHEPEISPRPDMLRLMEDSYTFTPPLSPVDSDPDMYDDPPDAPWRQRVEEVIRHAVQWGFPDRVRPYRTGFTTYDISWYAGRIDVVVMILPGPSPPAAKVLTVQDLKRFKQLLGDALQDLEDREQLYVLKNHELLVSSLPSAGRVRERRLLCCRKDFNLFAGSECTFVFDNQASEVLVPVTDSKAQEILLEECALSASSARQNLFLQSGGGNRRGDSLQSSTESFLQTPLARSIADEAEILKQLQSAIRASGSSSSSKAEGEEETSRGGEREEELALDQLLGKKGKIVTGRLLGSPNPLILALSMDGKVFYASHEDIEQVYRAEPIPASLQPSPELEKFFISSLTPKVDKKALRSPLAESLGIREDPRRTRREDPTGTSIDGKTKEEILPRRLYSSDREGLLPPLDDERFLEREAEDVDTMSTVTVDQYEGEGREEGEDDEAQQEETDAGEEGESLLRSERAAYMRRMDEDRTLGEDMSDDDTLGGGDEEDDFHDLDENDGFARLLSRGGRRGRGDSLYDENDDDGYTDADDRDDDEDGESAY</sequence>
<proteinExistence type="predicted"/>
<dbReference type="OrthoDB" id="361577at2759"/>
<feature type="compositionally biased region" description="Basic and acidic residues" evidence="1">
    <location>
        <begin position="940"/>
        <end position="953"/>
    </location>
</feature>
<gene>
    <name evidence="3" type="ORF">CSUI_003327</name>
</gene>
<feature type="compositionally biased region" description="Acidic residues" evidence="1">
    <location>
        <begin position="1055"/>
        <end position="1078"/>
    </location>
</feature>
<reference evidence="3 4" key="1">
    <citation type="journal article" date="2017" name="Int. J. Parasitol.">
        <title>The genome of the protozoan parasite Cystoisospora suis and a reverse vaccinology approach to identify vaccine candidates.</title>
        <authorList>
            <person name="Palmieri N."/>
            <person name="Shrestha A."/>
            <person name="Ruttkowski B."/>
            <person name="Beck T."/>
            <person name="Vogl C."/>
            <person name="Tomley F."/>
            <person name="Blake D.P."/>
            <person name="Joachim A."/>
        </authorList>
    </citation>
    <scope>NUCLEOTIDE SEQUENCE [LARGE SCALE GENOMIC DNA]</scope>
    <source>
        <strain evidence="3 4">Wien I</strain>
    </source>
</reference>
<keyword evidence="4" id="KW-1185">Reference proteome</keyword>
<feature type="transmembrane region" description="Helical" evidence="2">
    <location>
        <begin position="21"/>
        <end position="40"/>
    </location>
</feature>
<dbReference type="AlphaFoldDB" id="A0A2C6KFM1"/>
<dbReference type="VEuPathDB" id="ToxoDB:CSUI_003327"/>
<evidence type="ECO:0000256" key="1">
    <source>
        <dbReference type="SAM" id="MobiDB-lite"/>
    </source>
</evidence>
<keyword evidence="2" id="KW-0472">Membrane</keyword>
<feature type="compositionally biased region" description="Polar residues" evidence="1">
    <location>
        <begin position="417"/>
        <end position="438"/>
    </location>
</feature>
<name>A0A2C6KFM1_9APIC</name>
<dbReference type="RefSeq" id="XP_067924498.1">
    <property type="nucleotide sequence ID" value="XM_068063525.1"/>
</dbReference>
<dbReference type="Proteomes" id="UP000221165">
    <property type="component" value="Unassembled WGS sequence"/>
</dbReference>
<keyword evidence="2 3" id="KW-0812">Transmembrane</keyword>
<organism evidence="3 4">
    <name type="scientific">Cystoisospora suis</name>
    <dbReference type="NCBI Taxonomy" id="483139"/>
    <lineage>
        <taxon>Eukaryota</taxon>
        <taxon>Sar</taxon>
        <taxon>Alveolata</taxon>
        <taxon>Apicomplexa</taxon>
        <taxon>Conoidasida</taxon>
        <taxon>Coccidia</taxon>
        <taxon>Eucoccidiorida</taxon>
        <taxon>Eimeriorina</taxon>
        <taxon>Sarcocystidae</taxon>
        <taxon>Cystoisospora</taxon>
    </lineage>
</organism>
<feature type="compositionally biased region" description="Acidic residues" evidence="1">
    <location>
        <begin position="1096"/>
        <end position="1121"/>
    </location>
</feature>
<comment type="caution">
    <text evidence="3">The sequence shown here is derived from an EMBL/GenBank/DDBJ whole genome shotgun (WGS) entry which is preliminary data.</text>
</comment>
<accession>A0A2C6KFM1</accession>
<evidence type="ECO:0000256" key="2">
    <source>
        <dbReference type="SAM" id="Phobius"/>
    </source>
</evidence>
<dbReference type="GeneID" id="94426736"/>
<feature type="region of interest" description="Disordered" evidence="1">
    <location>
        <begin position="379"/>
        <end position="449"/>
    </location>
</feature>
<protein>
    <submittedName>
        <fullName evidence="3">Transmembrane protein</fullName>
    </submittedName>
</protein>
<dbReference type="EMBL" id="MIGC01001458">
    <property type="protein sequence ID" value="PHJ22821.1"/>
    <property type="molecule type" value="Genomic_DNA"/>
</dbReference>
<feature type="region of interest" description="Disordered" evidence="1">
    <location>
        <begin position="929"/>
        <end position="1121"/>
    </location>
</feature>
<feature type="compositionally biased region" description="Basic and acidic residues" evidence="1">
    <location>
        <begin position="960"/>
        <end position="991"/>
    </location>
</feature>
<feature type="compositionally biased region" description="Acidic residues" evidence="1">
    <location>
        <begin position="1007"/>
        <end position="1032"/>
    </location>
</feature>
<evidence type="ECO:0000313" key="3">
    <source>
        <dbReference type="EMBL" id="PHJ22821.1"/>
    </source>
</evidence>
<evidence type="ECO:0000313" key="4">
    <source>
        <dbReference type="Proteomes" id="UP000221165"/>
    </source>
</evidence>
<feature type="region of interest" description="Disordered" evidence="1">
    <location>
        <begin position="829"/>
        <end position="851"/>
    </location>
</feature>
<keyword evidence="2" id="KW-1133">Transmembrane helix</keyword>